<dbReference type="EMBL" id="BLKM01008464">
    <property type="protein sequence ID" value="GFG33758.1"/>
    <property type="molecule type" value="Genomic_DNA"/>
</dbReference>
<evidence type="ECO:0000313" key="5">
    <source>
        <dbReference type="Proteomes" id="UP000502823"/>
    </source>
</evidence>
<comment type="cofactor">
    <cofactor evidence="1">
        <name>a divalent metal cation</name>
        <dbReference type="ChEBI" id="CHEBI:60240"/>
    </cofactor>
</comment>
<evidence type="ECO:0000259" key="3">
    <source>
        <dbReference type="Pfam" id="PF13359"/>
    </source>
</evidence>
<accession>A0A6L2PT10</accession>
<proteinExistence type="predicted"/>
<evidence type="ECO:0000313" key="4">
    <source>
        <dbReference type="EMBL" id="GFG33758.1"/>
    </source>
</evidence>
<keyword evidence="5" id="KW-1185">Reference proteome</keyword>
<dbReference type="Proteomes" id="UP000502823">
    <property type="component" value="Unassembled WGS sequence"/>
</dbReference>
<keyword evidence="2" id="KW-0479">Metal-binding</keyword>
<dbReference type="GO" id="GO:0046872">
    <property type="term" value="F:metal ion binding"/>
    <property type="evidence" value="ECO:0007669"/>
    <property type="project" value="UniProtKB-KW"/>
</dbReference>
<name>A0A6L2PT10_COPFO</name>
<evidence type="ECO:0000256" key="2">
    <source>
        <dbReference type="ARBA" id="ARBA00022723"/>
    </source>
</evidence>
<reference evidence="5" key="1">
    <citation type="submission" date="2020-01" db="EMBL/GenBank/DDBJ databases">
        <title>Draft genome sequence of the Termite Coptotermes fromosanus.</title>
        <authorList>
            <person name="Itakura S."/>
            <person name="Yosikawa Y."/>
            <person name="Umezawa K."/>
        </authorList>
    </citation>
    <scope>NUCLEOTIDE SEQUENCE [LARGE SCALE GENOMIC DNA]</scope>
</reference>
<dbReference type="InterPro" id="IPR027806">
    <property type="entry name" value="HARBI1_dom"/>
</dbReference>
<comment type="caution">
    <text evidence="4">The sequence shown here is derived from an EMBL/GenBank/DDBJ whole genome shotgun (WGS) entry which is preliminary data.</text>
</comment>
<protein>
    <recommendedName>
        <fullName evidence="3">DDE Tnp4 domain-containing protein</fullName>
    </recommendedName>
</protein>
<dbReference type="OrthoDB" id="6762262at2759"/>
<evidence type="ECO:0000256" key="1">
    <source>
        <dbReference type="ARBA" id="ARBA00001968"/>
    </source>
</evidence>
<dbReference type="AlphaFoldDB" id="A0A6L2PT10"/>
<organism evidence="4 5">
    <name type="scientific">Coptotermes formosanus</name>
    <name type="common">Formosan subterranean termite</name>
    <dbReference type="NCBI Taxonomy" id="36987"/>
    <lineage>
        <taxon>Eukaryota</taxon>
        <taxon>Metazoa</taxon>
        <taxon>Ecdysozoa</taxon>
        <taxon>Arthropoda</taxon>
        <taxon>Hexapoda</taxon>
        <taxon>Insecta</taxon>
        <taxon>Pterygota</taxon>
        <taxon>Neoptera</taxon>
        <taxon>Polyneoptera</taxon>
        <taxon>Dictyoptera</taxon>
        <taxon>Blattodea</taxon>
        <taxon>Blattoidea</taxon>
        <taxon>Termitoidae</taxon>
        <taxon>Rhinotermitidae</taxon>
        <taxon>Coptotermes</taxon>
    </lineage>
</organism>
<feature type="domain" description="DDE Tnp4" evidence="3">
    <location>
        <begin position="30"/>
        <end position="143"/>
    </location>
</feature>
<dbReference type="InParanoid" id="A0A6L2PT10"/>
<dbReference type="Pfam" id="PF13359">
    <property type="entry name" value="DDE_Tnp_4"/>
    <property type="match status" value="1"/>
</dbReference>
<sequence length="258" mass="28686">MGLPFYRPKKIGSELHIILEYLEFSKLGALDGKHVTIIVPLNSGYLYLNYRNTFSIVLLALVDDLYNFTAADIGSYGKDSDGGISAKSNLGKALENKTINVPEDVELPGTNEKLPYVMAGDEAFPLKPYLLRPYPAYKIGGYESKKSFNYKQTGKVFSSLNANDTVFVSFSDSFYRRNTKGLVWNYELSDPKRYRPTCKTTVYSGSDMRHATPSLTPADATGTGLTSTTQCGTQINTQTPSAVLFDDLRNETELLWDC</sequence>
<gene>
    <name evidence="4" type="ORF">Cfor_05488</name>
</gene>